<evidence type="ECO:0000313" key="3">
    <source>
        <dbReference type="EMBL" id="PZF81926.1"/>
    </source>
</evidence>
<dbReference type="InterPro" id="IPR036388">
    <property type="entry name" value="WH-like_DNA-bd_sf"/>
</dbReference>
<comment type="similarity">
    <text evidence="1">Belongs to the ROK (NagC/XylR) family.</text>
</comment>
<dbReference type="Pfam" id="PF12802">
    <property type="entry name" value="MarR_2"/>
    <property type="match status" value="1"/>
</dbReference>
<sequence>MEGHARRHGIVRKHNETEVLRALYHRGPLTRSALSRETGLSKPTVNAIVERLVGEAWLRPTDDGAKPPAFGFGVAAGAGLGVSIDPSRVRVGIADIGGTRFLGEPRATPRSTARLLDLIGALTEEACENTGVGRDQLRLAVVSVPGVPHPGGIRLAANTPALASADLEDLLGRALGCEVVLANDVNLAAVAEGWQGPAAGSENYTVLHFGKGIGMGVVIGGRPVHGVHGAAGEIGYLPLGADPLDPRHARRGALESQQVFADVDALLRRDPDVALPAELLEPLATLIASAILAVQSVLDVELHVLTGPVGSREDVLTRVRELIEPVPLELAVTASELGESGPVVGALATAHRSLVDRLIGA</sequence>
<dbReference type="SUPFAM" id="SSF46785">
    <property type="entry name" value="Winged helix' DNA-binding domain"/>
    <property type="match status" value="1"/>
</dbReference>
<evidence type="ECO:0000256" key="1">
    <source>
        <dbReference type="ARBA" id="ARBA00006479"/>
    </source>
</evidence>
<dbReference type="InterPro" id="IPR043129">
    <property type="entry name" value="ATPase_NBD"/>
</dbReference>
<dbReference type="Gene3D" id="3.30.420.40">
    <property type="match status" value="2"/>
</dbReference>
<dbReference type="GO" id="GO:0003700">
    <property type="term" value="F:DNA-binding transcription factor activity"/>
    <property type="evidence" value="ECO:0007669"/>
    <property type="project" value="InterPro"/>
</dbReference>
<dbReference type="PANTHER" id="PTHR18964">
    <property type="entry name" value="ROK (REPRESSOR, ORF, KINASE) FAMILY"/>
    <property type="match status" value="1"/>
</dbReference>
<dbReference type="Pfam" id="PF00480">
    <property type="entry name" value="ROK"/>
    <property type="match status" value="1"/>
</dbReference>
<feature type="domain" description="HTH marR-type" evidence="2">
    <location>
        <begin position="16"/>
        <end position="63"/>
    </location>
</feature>
<dbReference type="InterPro" id="IPR000600">
    <property type="entry name" value="ROK"/>
</dbReference>
<reference evidence="3 4" key="1">
    <citation type="submission" date="2018-01" db="EMBL/GenBank/DDBJ databases">
        <title>Draft genome sequence of Jiangella sp. GTF31.</title>
        <authorList>
            <person name="Sahin N."/>
            <person name="Ay H."/>
            <person name="Saygin H."/>
        </authorList>
    </citation>
    <scope>NUCLEOTIDE SEQUENCE [LARGE SCALE GENOMIC DNA]</scope>
    <source>
        <strain evidence="3 4">GTF31</strain>
    </source>
</reference>
<dbReference type="InterPro" id="IPR000835">
    <property type="entry name" value="HTH_MarR-typ"/>
</dbReference>
<evidence type="ECO:0000259" key="2">
    <source>
        <dbReference type="Pfam" id="PF12802"/>
    </source>
</evidence>
<dbReference type="PANTHER" id="PTHR18964:SF149">
    <property type="entry name" value="BIFUNCTIONAL UDP-N-ACETYLGLUCOSAMINE 2-EPIMERASE_N-ACETYLMANNOSAMINE KINASE"/>
    <property type="match status" value="1"/>
</dbReference>
<organism evidence="3 4">
    <name type="scientific">Jiangella anatolica</name>
    <dbReference type="NCBI Taxonomy" id="2670374"/>
    <lineage>
        <taxon>Bacteria</taxon>
        <taxon>Bacillati</taxon>
        <taxon>Actinomycetota</taxon>
        <taxon>Actinomycetes</taxon>
        <taxon>Jiangellales</taxon>
        <taxon>Jiangellaceae</taxon>
        <taxon>Jiangella</taxon>
    </lineage>
</organism>
<dbReference type="CDD" id="cd23763">
    <property type="entry name" value="ASKHA_ATPase_ROK"/>
    <property type="match status" value="1"/>
</dbReference>
<dbReference type="AlphaFoldDB" id="A0A2W2C850"/>
<proteinExistence type="inferred from homology"/>
<dbReference type="RefSeq" id="WP_111256233.1">
    <property type="nucleotide sequence ID" value="NZ_POTW01000048.1"/>
</dbReference>
<evidence type="ECO:0000313" key="4">
    <source>
        <dbReference type="Proteomes" id="UP000248764"/>
    </source>
</evidence>
<dbReference type="Gene3D" id="1.10.10.10">
    <property type="entry name" value="Winged helix-like DNA-binding domain superfamily/Winged helix DNA-binding domain"/>
    <property type="match status" value="1"/>
</dbReference>
<dbReference type="InterPro" id="IPR036390">
    <property type="entry name" value="WH_DNA-bd_sf"/>
</dbReference>
<comment type="caution">
    <text evidence="3">The sequence shown here is derived from an EMBL/GenBank/DDBJ whole genome shotgun (WGS) entry which is preliminary data.</text>
</comment>
<dbReference type="Proteomes" id="UP000248764">
    <property type="component" value="Unassembled WGS sequence"/>
</dbReference>
<dbReference type="EMBL" id="POTW01000048">
    <property type="protein sequence ID" value="PZF81926.1"/>
    <property type="molecule type" value="Genomic_DNA"/>
</dbReference>
<name>A0A2W2C850_9ACTN</name>
<protein>
    <recommendedName>
        <fullName evidence="2">HTH marR-type domain-containing protein</fullName>
    </recommendedName>
</protein>
<accession>A0A2W2C850</accession>
<gene>
    <name evidence="3" type="ORF">C1I92_19060</name>
</gene>
<keyword evidence="4" id="KW-1185">Reference proteome</keyword>
<dbReference type="SUPFAM" id="SSF53067">
    <property type="entry name" value="Actin-like ATPase domain"/>
    <property type="match status" value="1"/>
</dbReference>